<sequence>MTGPQVLGFADVAQTITRELGARPVHCDAGPVSGLLFEQVGRSKVSAMSLLMAALYPGQRLGKAAPVLREYTRLTDCLPEDPHGFVHRICHSFIVRSPASLPEANAGPRELICDIVRHGGGQSNAD</sequence>
<keyword evidence="2" id="KW-1185">Reference proteome</keyword>
<name>A0ABU2ZH72_9SPHN</name>
<evidence type="ECO:0000313" key="2">
    <source>
        <dbReference type="Proteomes" id="UP001259803"/>
    </source>
</evidence>
<dbReference type="EMBL" id="JAVRHS010000004">
    <property type="protein sequence ID" value="MDT0575950.1"/>
    <property type="molecule type" value="Genomic_DNA"/>
</dbReference>
<accession>A0ABU2ZH72</accession>
<comment type="caution">
    <text evidence="1">The sequence shown here is derived from an EMBL/GenBank/DDBJ whole genome shotgun (WGS) entry which is preliminary data.</text>
</comment>
<reference evidence="1 2" key="1">
    <citation type="submission" date="2023-09" db="EMBL/GenBank/DDBJ databases">
        <authorList>
            <person name="Rey-Velasco X."/>
        </authorList>
    </citation>
    <scope>NUCLEOTIDE SEQUENCE [LARGE SCALE GENOMIC DNA]</scope>
    <source>
        <strain evidence="1 2">F390</strain>
    </source>
</reference>
<proteinExistence type="predicted"/>
<dbReference type="RefSeq" id="WP_311340531.1">
    <property type="nucleotide sequence ID" value="NZ_JAVRHS010000004.1"/>
</dbReference>
<organism evidence="1 2">
    <name type="scientific">Croceicoccus esteveae</name>
    <dbReference type="NCBI Taxonomy" id="3075597"/>
    <lineage>
        <taxon>Bacteria</taxon>
        <taxon>Pseudomonadati</taxon>
        <taxon>Pseudomonadota</taxon>
        <taxon>Alphaproteobacteria</taxon>
        <taxon>Sphingomonadales</taxon>
        <taxon>Erythrobacteraceae</taxon>
        <taxon>Croceicoccus</taxon>
    </lineage>
</organism>
<protein>
    <submittedName>
        <fullName evidence="1">Uncharacterized protein</fullName>
    </submittedName>
</protein>
<dbReference type="Proteomes" id="UP001259803">
    <property type="component" value="Unassembled WGS sequence"/>
</dbReference>
<evidence type="ECO:0000313" key="1">
    <source>
        <dbReference type="EMBL" id="MDT0575950.1"/>
    </source>
</evidence>
<gene>
    <name evidence="1" type="ORF">RM533_07100</name>
</gene>